<feature type="transmembrane region" description="Helical" evidence="1">
    <location>
        <begin position="84"/>
        <end position="103"/>
    </location>
</feature>
<protein>
    <submittedName>
        <fullName evidence="2">Uncharacterized protein</fullName>
    </submittedName>
</protein>
<proteinExistence type="predicted"/>
<dbReference type="RefSeq" id="WP_059070396.1">
    <property type="nucleotide sequence ID" value="NZ_LNAL01000006.1"/>
</dbReference>
<dbReference type="AlphaFoldDB" id="A0A9X0HMI4"/>
<gene>
    <name evidence="2" type="ORF">ASU33_11080</name>
</gene>
<feature type="transmembrane region" description="Helical" evidence="1">
    <location>
        <begin position="12"/>
        <end position="33"/>
    </location>
</feature>
<accession>A0A9X0HMI4</accession>
<name>A0A9X0HMI4_SOLP1</name>
<keyword evidence="1" id="KW-0812">Transmembrane</keyword>
<evidence type="ECO:0000313" key="3">
    <source>
        <dbReference type="Proteomes" id="UP000054223"/>
    </source>
</evidence>
<dbReference type="Proteomes" id="UP000054223">
    <property type="component" value="Unassembled WGS sequence"/>
</dbReference>
<feature type="transmembrane region" description="Helical" evidence="1">
    <location>
        <begin position="115"/>
        <end position="135"/>
    </location>
</feature>
<keyword evidence="1" id="KW-1133">Transmembrane helix</keyword>
<evidence type="ECO:0000313" key="2">
    <source>
        <dbReference type="EMBL" id="KUG08679.1"/>
    </source>
</evidence>
<feature type="transmembrane region" description="Helical" evidence="1">
    <location>
        <begin position="155"/>
        <end position="172"/>
    </location>
</feature>
<dbReference type="OrthoDB" id="1442756at2"/>
<evidence type="ECO:0000256" key="1">
    <source>
        <dbReference type="SAM" id="Phobius"/>
    </source>
</evidence>
<keyword evidence="1" id="KW-0472">Membrane</keyword>
<keyword evidence="3" id="KW-1185">Reference proteome</keyword>
<sequence>MARFLLSLKHWQLFLVSFVAPMLIQGVTTTLLFSGSTPNLSLFIVGFAVSTLLMMGVLFAWYWAASTTLPRLLPETVKAYPNRIRFALLLPILYAVAVMALIAGFIHQPDINPSWFALIAPLHLLSMGCIFYSVYQVAHVLKAAEEQRPVGFSEVVADFLLLWLFPVGVWLIQPRINKLVAS</sequence>
<dbReference type="EMBL" id="LNAL01000006">
    <property type="protein sequence ID" value="KUG08679.1"/>
    <property type="molecule type" value="Genomic_DNA"/>
</dbReference>
<feature type="transmembrane region" description="Helical" evidence="1">
    <location>
        <begin position="40"/>
        <end position="64"/>
    </location>
</feature>
<reference evidence="2 3" key="1">
    <citation type="submission" date="2015-11" db="EMBL/GenBank/DDBJ databases">
        <title>Solirubrum puertoriconensis gen. nov. an environmental bacteria isolated in Puerto Rico.</title>
        <authorList>
            <person name="Cuebas-Irizarry M.F."/>
            <person name="Montalvo-Rodriguez R."/>
        </authorList>
    </citation>
    <scope>NUCLEOTIDE SEQUENCE [LARGE SCALE GENOMIC DNA]</scope>
    <source>
        <strain evidence="2 3">MC1A</strain>
    </source>
</reference>
<organism evidence="2 3">
    <name type="scientific">Solirubrum puertoriconensis</name>
    <dbReference type="NCBI Taxonomy" id="1751427"/>
    <lineage>
        <taxon>Bacteria</taxon>
        <taxon>Pseudomonadati</taxon>
        <taxon>Bacteroidota</taxon>
        <taxon>Cytophagia</taxon>
        <taxon>Cytophagales</taxon>
    </lineage>
</organism>
<comment type="caution">
    <text evidence="2">The sequence shown here is derived from an EMBL/GenBank/DDBJ whole genome shotgun (WGS) entry which is preliminary data.</text>
</comment>